<keyword evidence="2" id="KW-0539">Nucleus</keyword>
<name>A0ABR0LTV8_9PEZI</name>
<dbReference type="SUPFAM" id="SSF48452">
    <property type="entry name" value="TPR-like"/>
    <property type="match status" value="1"/>
</dbReference>
<dbReference type="InterPro" id="IPR011990">
    <property type="entry name" value="TPR-like_helical_dom_sf"/>
</dbReference>
<protein>
    <submittedName>
        <fullName evidence="4">Glucose repression mediator protein</fullName>
    </submittedName>
</protein>
<dbReference type="Gene3D" id="1.25.40.10">
    <property type="entry name" value="Tetratricopeptide repeat domain"/>
    <property type="match status" value="1"/>
</dbReference>
<evidence type="ECO:0000313" key="4">
    <source>
        <dbReference type="EMBL" id="KAK5241355.1"/>
    </source>
</evidence>
<dbReference type="Proteomes" id="UP001357485">
    <property type="component" value="Unassembled WGS sequence"/>
</dbReference>
<dbReference type="PROSITE" id="PS50293">
    <property type="entry name" value="TPR_REGION"/>
    <property type="match status" value="1"/>
</dbReference>
<comment type="caution">
    <text evidence="4">The sequence shown here is derived from an EMBL/GenBank/DDBJ whole genome shotgun (WGS) entry which is preliminary data.</text>
</comment>
<evidence type="ECO:0000256" key="1">
    <source>
        <dbReference type="ARBA" id="ARBA00004123"/>
    </source>
</evidence>
<gene>
    <name evidence="4" type="primary">SSN6_3</name>
    <name evidence="4" type="ORF">LTR16_009465</name>
</gene>
<reference evidence="4 5" key="1">
    <citation type="submission" date="2023-08" db="EMBL/GenBank/DDBJ databases">
        <title>Black Yeasts Isolated from many extreme environments.</title>
        <authorList>
            <person name="Coleine C."/>
            <person name="Stajich J.E."/>
            <person name="Selbmann L."/>
        </authorList>
    </citation>
    <scope>NUCLEOTIDE SEQUENCE [LARGE SCALE GENOMIC DNA]</scope>
    <source>
        <strain evidence="4 5">CCFEE 536</strain>
    </source>
</reference>
<feature type="non-terminal residue" evidence="4">
    <location>
        <position position="67"/>
    </location>
</feature>
<dbReference type="InterPro" id="IPR051630">
    <property type="entry name" value="Corepressor-Demethylase"/>
</dbReference>
<feature type="repeat" description="TPR" evidence="3">
    <location>
        <begin position="24"/>
        <end position="57"/>
    </location>
</feature>
<evidence type="ECO:0000256" key="3">
    <source>
        <dbReference type="PROSITE-ProRule" id="PRU00339"/>
    </source>
</evidence>
<dbReference type="PANTHER" id="PTHR14017">
    <property type="entry name" value="LYSINE-SPECIFIC DEMETHYLASE"/>
    <property type="match status" value="1"/>
</dbReference>
<dbReference type="PROSITE" id="PS50005">
    <property type="entry name" value="TPR"/>
    <property type="match status" value="1"/>
</dbReference>
<dbReference type="PANTHER" id="PTHR14017:SF1">
    <property type="entry name" value="LD02225P"/>
    <property type="match status" value="1"/>
</dbReference>
<dbReference type="SMART" id="SM00028">
    <property type="entry name" value="TPR"/>
    <property type="match status" value="1"/>
</dbReference>
<dbReference type="Pfam" id="PF00515">
    <property type="entry name" value="TPR_1"/>
    <property type="match status" value="1"/>
</dbReference>
<proteinExistence type="predicted"/>
<organism evidence="4 5">
    <name type="scientific">Cryomyces antarcticus</name>
    <dbReference type="NCBI Taxonomy" id="329879"/>
    <lineage>
        <taxon>Eukaryota</taxon>
        <taxon>Fungi</taxon>
        <taxon>Dikarya</taxon>
        <taxon>Ascomycota</taxon>
        <taxon>Pezizomycotina</taxon>
        <taxon>Dothideomycetes</taxon>
        <taxon>Dothideomycetes incertae sedis</taxon>
        <taxon>Cryomyces</taxon>
    </lineage>
</organism>
<evidence type="ECO:0000256" key="2">
    <source>
        <dbReference type="ARBA" id="ARBA00023242"/>
    </source>
</evidence>
<keyword evidence="3" id="KW-0802">TPR repeat</keyword>
<dbReference type="EMBL" id="JAVRRA010010682">
    <property type="protein sequence ID" value="KAK5241355.1"/>
    <property type="molecule type" value="Genomic_DNA"/>
</dbReference>
<sequence>MSQQKYPKAYEAYQQAVYRDGRNPTFWCSIGVLYYQINQYRDALDAYSRAIRLNPNISEVWYDLGTL</sequence>
<dbReference type="InterPro" id="IPR019734">
    <property type="entry name" value="TPR_rpt"/>
</dbReference>
<comment type="subcellular location">
    <subcellularLocation>
        <location evidence="1">Nucleus</location>
    </subcellularLocation>
</comment>
<evidence type="ECO:0000313" key="5">
    <source>
        <dbReference type="Proteomes" id="UP001357485"/>
    </source>
</evidence>
<accession>A0ABR0LTV8</accession>
<keyword evidence="5" id="KW-1185">Reference proteome</keyword>